<accession>A0ACC3A461</accession>
<keyword evidence="2" id="KW-1185">Reference proteome</keyword>
<reference evidence="1" key="1">
    <citation type="submission" date="2022-10" db="EMBL/GenBank/DDBJ databases">
        <title>Culturing micro-colonial fungi from biological soil crusts in the Mojave desert and describing Neophaeococcomyces mojavensis, and introducing the new genera and species Taxawa tesnikishii.</title>
        <authorList>
            <person name="Kurbessoian T."/>
            <person name="Stajich J.E."/>
        </authorList>
    </citation>
    <scope>NUCLEOTIDE SEQUENCE</scope>
    <source>
        <strain evidence="1">JES_112</strain>
    </source>
</reference>
<evidence type="ECO:0000313" key="1">
    <source>
        <dbReference type="EMBL" id="KAJ9654825.1"/>
    </source>
</evidence>
<gene>
    <name evidence="1" type="ORF">H2198_006180</name>
</gene>
<protein>
    <submittedName>
        <fullName evidence="1">Uncharacterized protein</fullName>
    </submittedName>
</protein>
<comment type="caution">
    <text evidence="1">The sequence shown here is derived from an EMBL/GenBank/DDBJ whole genome shotgun (WGS) entry which is preliminary data.</text>
</comment>
<dbReference type="Proteomes" id="UP001172386">
    <property type="component" value="Unassembled WGS sequence"/>
</dbReference>
<organism evidence="1 2">
    <name type="scientific">Neophaeococcomyces mojaviensis</name>
    <dbReference type="NCBI Taxonomy" id="3383035"/>
    <lineage>
        <taxon>Eukaryota</taxon>
        <taxon>Fungi</taxon>
        <taxon>Dikarya</taxon>
        <taxon>Ascomycota</taxon>
        <taxon>Pezizomycotina</taxon>
        <taxon>Eurotiomycetes</taxon>
        <taxon>Chaetothyriomycetidae</taxon>
        <taxon>Chaetothyriales</taxon>
        <taxon>Chaetothyriales incertae sedis</taxon>
        <taxon>Neophaeococcomyces</taxon>
    </lineage>
</organism>
<evidence type="ECO:0000313" key="2">
    <source>
        <dbReference type="Proteomes" id="UP001172386"/>
    </source>
</evidence>
<sequence length="371" mass="40039">MSVLTVTNTVHNRAFTIHEAPLTDAPTRTLPKIPSSAIVELPAYTRAVAQKSQPAAANTHRHFRSTSSTTLPINPFASKPAPAAYRHSYVSPSTPSSVSRPASNPPSHNMQRQGTTGSNSNASIPRRSTSGRSVATDSPTSYVALMRKQKATVWCARSQAIDSRLAAQQKAAKQRAVLEVVGTNSQRTSTISSGGVVGKIRHGGVPKAGQYNPPNMSGARVPTRLLAFDMLGEDETEGRVMGDNSMVHARTGSGKSSIHSAKYRSGYPRANTSPPEGGSPAHEGIPEAGETPNVEQQKENYFDPKKMAHSDSEEDNFGELKEMTGPSAVQRAREQQEKLEDLRRRGSVDERTTTMTGPTRLFITNPDRDQD</sequence>
<name>A0ACC3A461_9EURO</name>
<dbReference type="EMBL" id="JAPDRQ010000111">
    <property type="protein sequence ID" value="KAJ9654825.1"/>
    <property type="molecule type" value="Genomic_DNA"/>
</dbReference>
<proteinExistence type="predicted"/>